<keyword evidence="5" id="KW-0547">Nucleotide-binding</keyword>
<evidence type="ECO:0000256" key="8">
    <source>
        <dbReference type="ARBA" id="ARBA00023012"/>
    </source>
</evidence>
<dbReference type="Proteomes" id="UP001500456">
    <property type="component" value="Unassembled WGS sequence"/>
</dbReference>
<evidence type="ECO:0000313" key="13">
    <source>
        <dbReference type="Proteomes" id="UP001500456"/>
    </source>
</evidence>
<feature type="transmembrane region" description="Helical" evidence="10">
    <location>
        <begin position="111"/>
        <end position="129"/>
    </location>
</feature>
<evidence type="ECO:0000256" key="4">
    <source>
        <dbReference type="ARBA" id="ARBA00022679"/>
    </source>
</evidence>
<evidence type="ECO:0000256" key="10">
    <source>
        <dbReference type="SAM" id="Phobius"/>
    </source>
</evidence>
<evidence type="ECO:0000313" key="12">
    <source>
        <dbReference type="EMBL" id="GAA3997035.1"/>
    </source>
</evidence>
<dbReference type="InterPro" id="IPR011712">
    <property type="entry name" value="Sig_transdc_His_kin_sub3_dim/P"/>
</dbReference>
<evidence type="ECO:0000256" key="9">
    <source>
        <dbReference type="SAM" id="MobiDB-lite"/>
    </source>
</evidence>
<proteinExistence type="predicted"/>
<feature type="transmembrane region" description="Helical" evidence="10">
    <location>
        <begin position="12"/>
        <end position="32"/>
    </location>
</feature>
<dbReference type="Gene3D" id="1.20.5.1930">
    <property type="match status" value="1"/>
</dbReference>
<dbReference type="PANTHER" id="PTHR24421">
    <property type="entry name" value="NITRATE/NITRITE SENSOR PROTEIN NARX-RELATED"/>
    <property type="match status" value="1"/>
</dbReference>
<comment type="catalytic activity">
    <reaction evidence="1">
        <text>ATP + protein L-histidine = ADP + protein N-phospho-L-histidine.</text>
        <dbReference type="EC" id="2.7.13.3"/>
    </reaction>
</comment>
<dbReference type="GO" id="GO:0016301">
    <property type="term" value="F:kinase activity"/>
    <property type="evidence" value="ECO:0007669"/>
    <property type="project" value="UniProtKB-KW"/>
</dbReference>
<dbReference type="Pfam" id="PF02518">
    <property type="entry name" value="HATPase_c"/>
    <property type="match status" value="1"/>
</dbReference>
<dbReference type="Pfam" id="PF07730">
    <property type="entry name" value="HisKA_3"/>
    <property type="match status" value="1"/>
</dbReference>
<keyword evidence="10" id="KW-0812">Transmembrane</keyword>
<dbReference type="SUPFAM" id="SSF55874">
    <property type="entry name" value="ATPase domain of HSP90 chaperone/DNA topoisomerase II/histidine kinase"/>
    <property type="match status" value="1"/>
</dbReference>
<gene>
    <name evidence="12" type="ORF">GCM10022232_37490</name>
</gene>
<dbReference type="Gene3D" id="3.30.565.10">
    <property type="entry name" value="Histidine kinase-like ATPase, C-terminal domain"/>
    <property type="match status" value="1"/>
</dbReference>
<organism evidence="12 13">
    <name type="scientific">Streptomyces plumbiresistens</name>
    <dbReference type="NCBI Taxonomy" id="511811"/>
    <lineage>
        <taxon>Bacteria</taxon>
        <taxon>Bacillati</taxon>
        <taxon>Actinomycetota</taxon>
        <taxon>Actinomycetes</taxon>
        <taxon>Kitasatosporales</taxon>
        <taxon>Streptomycetaceae</taxon>
        <taxon>Streptomyces</taxon>
    </lineage>
</organism>
<dbReference type="CDD" id="cd16917">
    <property type="entry name" value="HATPase_UhpB-NarQ-NarX-like"/>
    <property type="match status" value="1"/>
</dbReference>
<dbReference type="InterPro" id="IPR036890">
    <property type="entry name" value="HATPase_C_sf"/>
</dbReference>
<evidence type="ECO:0000256" key="3">
    <source>
        <dbReference type="ARBA" id="ARBA00022553"/>
    </source>
</evidence>
<dbReference type="PROSITE" id="PS50109">
    <property type="entry name" value="HIS_KIN"/>
    <property type="match status" value="1"/>
</dbReference>
<feature type="transmembrane region" description="Helical" evidence="10">
    <location>
        <begin position="44"/>
        <end position="61"/>
    </location>
</feature>
<keyword evidence="6 12" id="KW-0418">Kinase</keyword>
<keyword evidence="4" id="KW-0808">Transferase</keyword>
<keyword evidence="10" id="KW-1133">Transmembrane helix</keyword>
<dbReference type="SMART" id="SM00387">
    <property type="entry name" value="HATPase_c"/>
    <property type="match status" value="1"/>
</dbReference>
<keyword evidence="3" id="KW-0597">Phosphoprotein</keyword>
<dbReference type="InterPro" id="IPR005467">
    <property type="entry name" value="His_kinase_dom"/>
</dbReference>
<accession>A0ABP7RGE1</accession>
<sequence>MSFPLQRYADDHVRTVDTMTAALLFAAFLFGSEISVPGTRRPDAMGATMALAAVSAAALLWQRSRPRAAVAVTALGAAGAATLGHLLTPLLLGPLMLALYRLAVASDRRTAHLSFLAALALLVAAALLLDPLDHPWQLDTLSPAACLLLPVAAGNATRLRGAYLEAVQARAEYAERSREEEARHRVAEERMRIARELHDVVAHHLALANAQAGTAAHLSHTHPAQARRILTDLTGTTSSALREMKATVTLLRQADDPHAPLAPSPGLGQLTELTDGFGSAGLAVHVSTEGRPRPLSPGVDLTAYRIVQEALTNVAEHAFAEAARVRLRYGEDQLTITVTDDGTGRATAGAPEPGPGFGLIGMRERARSVGGALQAGHRQGGGFEVTTRLPLHPTAPHHQERTP</sequence>
<feature type="region of interest" description="Disordered" evidence="9">
    <location>
        <begin position="374"/>
        <end position="403"/>
    </location>
</feature>
<keyword evidence="7" id="KW-0067">ATP-binding</keyword>
<dbReference type="InterPro" id="IPR003594">
    <property type="entry name" value="HATPase_dom"/>
</dbReference>
<name>A0ABP7RGE1_9ACTN</name>
<keyword evidence="8" id="KW-0902">Two-component regulatory system</keyword>
<evidence type="ECO:0000256" key="2">
    <source>
        <dbReference type="ARBA" id="ARBA00012438"/>
    </source>
</evidence>
<dbReference type="RefSeq" id="WP_345564691.1">
    <property type="nucleotide sequence ID" value="NZ_BAAAZX010000010.1"/>
</dbReference>
<dbReference type="EMBL" id="BAAAZX010000010">
    <property type="protein sequence ID" value="GAA3997035.1"/>
    <property type="molecule type" value="Genomic_DNA"/>
</dbReference>
<keyword evidence="10" id="KW-0472">Membrane</keyword>
<evidence type="ECO:0000259" key="11">
    <source>
        <dbReference type="PROSITE" id="PS50109"/>
    </source>
</evidence>
<keyword evidence="13" id="KW-1185">Reference proteome</keyword>
<comment type="caution">
    <text evidence="12">The sequence shown here is derived from an EMBL/GenBank/DDBJ whole genome shotgun (WGS) entry which is preliminary data.</text>
</comment>
<reference evidence="13" key="1">
    <citation type="journal article" date="2019" name="Int. J. Syst. Evol. Microbiol.">
        <title>The Global Catalogue of Microorganisms (GCM) 10K type strain sequencing project: providing services to taxonomists for standard genome sequencing and annotation.</title>
        <authorList>
            <consortium name="The Broad Institute Genomics Platform"/>
            <consortium name="The Broad Institute Genome Sequencing Center for Infectious Disease"/>
            <person name="Wu L."/>
            <person name="Ma J."/>
        </authorList>
    </citation>
    <scope>NUCLEOTIDE SEQUENCE [LARGE SCALE GENOMIC DNA]</scope>
    <source>
        <strain evidence="13">JCM 16924</strain>
    </source>
</reference>
<evidence type="ECO:0000256" key="6">
    <source>
        <dbReference type="ARBA" id="ARBA00022777"/>
    </source>
</evidence>
<evidence type="ECO:0000256" key="5">
    <source>
        <dbReference type="ARBA" id="ARBA00022741"/>
    </source>
</evidence>
<dbReference type="PANTHER" id="PTHR24421:SF10">
    <property type="entry name" value="NITRATE_NITRITE SENSOR PROTEIN NARQ"/>
    <property type="match status" value="1"/>
</dbReference>
<evidence type="ECO:0000256" key="1">
    <source>
        <dbReference type="ARBA" id="ARBA00000085"/>
    </source>
</evidence>
<evidence type="ECO:0000256" key="7">
    <source>
        <dbReference type="ARBA" id="ARBA00022840"/>
    </source>
</evidence>
<dbReference type="InterPro" id="IPR050482">
    <property type="entry name" value="Sensor_HK_TwoCompSys"/>
</dbReference>
<feature type="domain" description="Histidine kinase" evidence="11">
    <location>
        <begin position="305"/>
        <end position="393"/>
    </location>
</feature>
<protein>
    <recommendedName>
        <fullName evidence="2">histidine kinase</fullName>
        <ecNumber evidence="2">2.7.13.3</ecNumber>
    </recommendedName>
</protein>
<dbReference type="EC" id="2.7.13.3" evidence="2"/>